<dbReference type="InParanoid" id="A0A0C3FRU1"/>
<evidence type="ECO:0000313" key="2">
    <source>
        <dbReference type="Proteomes" id="UP000054166"/>
    </source>
</evidence>
<reference evidence="2" key="2">
    <citation type="submission" date="2015-01" db="EMBL/GenBank/DDBJ databases">
        <title>Evolutionary Origins and Diversification of the Mycorrhizal Mutualists.</title>
        <authorList>
            <consortium name="DOE Joint Genome Institute"/>
            <consortium name="Mycorrhizal Genomics Consortium"/>
            <person name="Kohler A."/>
            <person name="Kuo A."/>
            <person name="Nagy L.G."/>
            <person name="Floudas D."/>
            <person name="Copeland A."/>
            <person name="Barry K.W."/>
            <person name="Cichocki N."/>
            <person name="Veneault-Fourrey C."/>
            <person name="LaButti K."/>
            <person name="Lindquist E.A."/>
            <person name="Lipzen A."/>
            <person name="Lundell T."/>
            <person name="Morin E."/>
            <person name="Murat C."/>
            <person name="Riley R."/>
            <person name="Ohm R."/>
            <person name="Sun H."/>
            <person name="Tunlid A."/>
            <person name="Henrissat B."/>
            <person name="Grigoriev I.V."/>
            <person name="Hibbett D.S."/>
            <person name="Martin F."/>
        </authorList>
    </citation>
    <scope>NUCLEOTIDE SEQUENCE [LARGE SCALE GENOMIC DNA]</scope>
    <source>
        <strain evidence="2">F 1598</strain>
    </source>
</reference>
<proteinExistence type="predicted"/>
<keyword evidence="2" id="KW-1185">Reference proteome</keyword>
<sequence>MLISSPSPDNLEICKYCCFIKNPGEEIGALSPTTDDHGGGCSLCSITSRPELCAAWTRGVFVYASAGTTDIGVAPYRTSRHTEKLHKLSTI</sequence>
<name>A0A0C3FRU1_PILCF</name>
<protein>
    <submittedName>
        <fullName evidence="1">Uncharacterized protein</fullName>
    </submittedName>
</protein>
<dbReference type="AlphaFoldDB" id="A0A0C3FRU1"/>
<dbReference type="Proteomes" id="UP000054166">
    <property type="component" value="Unassembled WGS sequence"/>
</dbReference>
<dbReference type="EMBL" id="KN832997">
    <property type="protein sequence ID" value="KIM81851.1"/>
    <property type="molecule type" value="Genomic_DNA"/>
</dbReference>
<organism evidence="1 2">
    <name type="scientific">Piloderma croceum (strain F 1598)</name>
    <dbReference type="NCBI Taxonomy" id="765440"/>
    <lineage>
        <taxon>Eukaryota</taxon>
        <taxon>Fungi</taxon>
        <taxon>Dikarya</taxon>
        <taxon>Basidiomycota</taxon>
        <taxon>Agaricomycotina</taxon>
        <taxon>Agaricomycetes</taxon>
        <taxon>Agaricomycetidae</taxon>
        <taxon>Atheliales</taxon>
        <taxon>Atheliaceae</taxon>
        <taxon>Piloderma</taxon>
    </lineage>
</organism>
<dbReference type="HOGENOM" id="CLU_2427828_0_0_1"/>
<evidence type="ECO:0000313" key="1">
    <source>
        <dbReference type="EMBL" id="KIM81851.1"/>
    </source>
</evidence>
<reference evidence="1 2" key="1">
    <citation type="submission" date="2014-04" db="EMBL/GenBank/DDBJ databases">
        <authorList>
            <consortium name="DOE Joint Genome Institute"/>
            <person name="Kuo A."/>
            <person name="Tarkka M."/>
            <person name="Buscot F."/>
            <person name="Kohler A."/>
            <person name="Nagy L.G."/>
            <person name="Floudas D."/>
            <person name="Copeland A."/>
            <person name="Barry K.W."/>
            <person name="Cichocki N."/>
            <person name="Veneault-Fourrey C."/>
            <person name="LaButti K."/>
            <person name="Lindquist E.A."/>
            <person name="Lipzen A."/>
            <person name="Lundell T."/>
            <person name="Morin E."/>
            <person name="Murat C."/>
            <person name="Sun H."/>
            <person name="Tunlid A."/>
            <person name="Henrissat B."/>
            <person name="Grigoriev I.V."/>
            <person name="Hibbett D.S."/>
            <person name="Martin F."/>
            <person name="Nordberg H.P."/>
            <person name="Cantor M.N."/>
            <person name="Hua S.X."/>
        </authorList>
    </citation>
    <scope>NUCLEOTIDE SEQUENCE [LARGE SCALE GENOMIC DNA]</scope>
    <source>
        <strain evidence="1 2">F 1598</strain>
    </source>
</reference>
<accession>A0A0C3FRU1</accession>
<gene>
    <name evidence="1" type="ORF">PILCRDRAFT_492361</name>
</gene>